<dbReference type="GO" id="GO:0006289">
    <property type="term" value="P:nucleotide-excision repair"/>
    <property type="evidence" value="ECO:0007669"/>
    <property type="project" value="InterPro"/>
</dbReference>
<dbReference type="GO" id="GO:0009380">
    <property type="term" value="C:excinuclease repair complex"/>
    <property type="evidence" value="ECO:0007669"/>
    <property type="project" value="TreeGrafter"/>
</dbReference>
<evidence type="ECO:0000259" key="3">
    <source>
        <dbReference type="PROSITE" id="PS50164"/>
    </source>
</evidence>
<dbReference type="PANTHER" id="PTHR30562:SF1">
    <property type="entry name" value="UVRABC SYSTEM PROTEIN C"/>
    <property type="match status" value="1"/>
</dbReference>
<keyword evidence="1" id="KW-0742">SOS response</keyword>
<dbReference type="RefSeq" id="WP_015894246.1">
    <property type="nucleotide sequence ID" value="NC_012489.1"/>
</dbReference>
<dbReference type="InterPro" id="IPR036876">
    <property type="entry name" value="UVR_dom_sf"/>
</dbReference>
<name>C1AB71_GEMAT</name>
<dbReference type="HOGENOM" id="CLU_014841_4_0_0"/>
<dbReference type="PROSITE" id="PS50164">
    <property type="entry name" value="GIY_YIG"/>
    <property type="match status" value="1"/>
</dbReference>
<feature type="domain" description="UVR" evidence="2">
    <location>
        <begin position="205"/>
        <end position="240"/>
    </location>
</feature>
<dbReference type="GO" id="GO:0004527">
    <property type="term" value="F:exonuclease activity"/>
    <property type="evidence" value="ECO:0007669"/>
    <property type="project" value="UniProtKB-KW"/>
</dbReference>
<dbReference type="SMART" id="SM00465">
    <property type="entry name" value="GIYc"/>
    <property type="match status" value="1"/>
</dbReference>
<dbReference type="eggNOG" id="COG0322">
    <property type="taxonomic scope" value="Bacteria"/>
</dbReference>
<keyword evidence="4" id="KW-0540">Nuclease</keyword>
<keyword evidence="4" id="KW-0269">Exonuclease</keyword>
<dbReference type="KEGG" id="gau:GAU_2435"/>
<evidence type="ECO:0000313" key="5">
    <source>
        <dbReference type="Proteomes" id="UP000002209"/>
    </source>
</evidence>
<protein>
    <submittedName>
        <fullName evidence="4">Putative exonuclease</fullName>
    </submittedName>
</protein>
<dbReference type="EMBL" id="AP009153">
    <property type="protein sequence ID" value="BAH39477.1"/>
    <property type="molecule type" value="Genomic_DNA"/>
</dbReference>
<keyword evidence="4" id="KW-0378">Hydrolase</keyword>
<proteinExistence type="predicted"/>
<reference evidence="5" key="1">
    <citation type="submission" date="2006-03" db="EMBL/GenBank/DDBJ databases">
        <title>Complete genome sequence of Gemmatimonas aurantiaca T-27 that represents a novel phylum Gemmatimonadetes.</title>
        <authorList>
            <person name="Takasaki K."/>
            <person name="Ichikawa N."/>
            <person name="Miura H."/>
            <person name="Matsushita S."/>
            <person name="Watanabe Y."/>
            <person name="Oguchi A."/>
            <person name="Ankai A."/>
            <person name="Yashiro I."/>
            <person name="Takahashi M."/>
            <person name="Terui Y."/>
            <person name="Fukui S."/>
            <person name="Yokoyama H."/>
            <person name="Tanikawa S."/>
            <person name="Hanada S."/>
            <person name="Kamagata Y."/>
            <person name="Fujita N."/>
        </authorList>
    </citation>
    <scope>NUCLEOTIDE SEQUENCE [LARGE SCALE GENOMIC DNA]</scope>
    <source>
        <strain evidence="5">T-27 / DSM 14586 / JCM 11422 / NBRC 100505</strain>
    </source>
</reference>
<dbReference type="GO" id="GO:0009432">
    <property type="term" value="P:SOS response"/>
    <property type="evidence" value="ECO:0007669"/>
    <property type="project" value="UniProtKB-KW"/>
</dbReference>
<dbReference type="Gene3D" id="3.40.1440.10">
    <property type="entry name" value="GIY-YIG endonuclease"/>
    <property type="match status" value="1"/>
</dbReference>
<dbReference type="CDD" id="cd10434">
    <property type="entry name" value="GIY-YIG_UvrC_Cho"/>
    <property type="match status" value="1"/>
</dbReference>
<feature type="domain" description="GIY-YIG" evidence="3">
    <location>
        <begin position="1"/>
        <end position="75"/>
    </location>
</feature>
<keyword evidence="1" id="KW-0227">DNA damage</keyword>
<dbReference type="AlphaFoldDB" id="C1AB71"/>
<evidence type="ECO:0000256" key="1">
    <source>
        <dbReference type="ARBA" id="ARBA00023236"/>
    </source>
</evidence>
<dbReference type="SUPFAM" id="SSF82771">
    <property type="entry name" value="GIY-YIG endonuclease"/>
    <property type="match status" value="1"/>
</dbReference>
<dbReference type="InterPro" id="IPR035901">
    <property type="entry name" value="GIY-YIG_endonuc_sf"/>
</dbReference>
<evidence type="ECO:0000259" key="2">
    <source>
        <dbReference type="PROSITE" id="PS50151"/>
    </source>
</evidence>
<organism evidence="4 5">
    <name type="scientific">Gemmatimonas aurantiaca (strain DSM 14586 / JCM 11422 / NBRC 100505 / T-27)</name>
    <dbReference type="NCBI Taxonomy" id="379066"/>
    <lineage>
        <taxon>Bacteria</taxon>
        <taxon>Pseudomonadati</taxon>
        <taxon>Gemmatimonadota</taxon>
        <taxon>Gemmatimonadia</taxon>
        <taxon>Gemmatimonadales</taxon>
        <taxon>Gemmatimonadaceae</taxon>
        <taxon>Gemmatimonas</taxon>
    </lineage>
</organism>
<dbReference type="STRING" id="379066.GAU_2435"/>
<dbReference type="SUPFAM" id="SSF46600">
    <property type="entry name" value="C-terminal UvrC-binding domain of UvrB"/>
    <property type="match status" value="1"/>
</dbReference>
<gene>
    <name evidence="4" type="ordered locus">GAU_2435</name>
</gene>
<dbReference type="InterPro" id="IPR047296">
    <property type="entry name" value="GIY-YIG_UvrC_Cho"/>
</dbReference>
<accession>C1AB71</accession>
<dbReference type="PANTHER" id="PTHR30562">
    <property type="entry name" value="UVRC/OXIDOREDUCTASE"/>
    <property type="match status" value="1"/>
</dbReference>
<sequence>MYLMRGGRGDVLYVGKSTQVRTRLLSYFRLPWPEHRHARMLRETAHIEWEPHPSEFAALLREVRLIRAHLPRYNVRSARPLDKWWVITIAKGLTPRLRVQRASAAARSRDVAQIIGPFASRRPLVDALRVLNDALGLRDCSDRIRMHVRDVAELFEEHHPAMQRTPACHRYETRRCLGPCVGATSEYEYRTQLTRAKAVLEGRDDSPQQHLVREMAVASAALSYERAGWLRDRLTALQDLESQLARVREALSRPSCVYAVPGRQGDDRLYLIRHGRVVAEARCADPDSVNDLQALESRATQAPSGAMVDQLDELLLVESWLRGRQGERALVADSVVGALQALACSYSSVGSSVGSSTSNGISSTSA</sequence>
<dbReference type="Pfam" id="PF01541">
    <property type="entry name" value="GIY-YIG"/>
    <property type="match status" value="1"/>
</dbReference>
<keyword evidence="5" id="KW-1185">Reference proteome</keyword>
<dbReference type="Proteomes" id="UP000002209">
    <property type="component" value="Chromosome"/>
</dbReference>
<dbReference type="InterPro" id="IPR001943">
    <property type="entry name" value="UVR_dom"/>
</dbReference>
<dbReference type="OrthoDB" id="9803913at2"/>
<dbReference type="InterPro" id="IPR000305">
    <property type="entry name" value="GIY-YIG_endonuc"/>
</dbReference>
<evidence type="ECO:0000313" key="4">
    <source>
        <dbReference type="EMBL" id="BAH39477.1"/>
    </source>
</evidence>
<dbReference type="InterPro" id="IPR050066">
    <property type="entry name" value="UvrABC_protein_C"/>
</dbReference>
<dbReference type="PROSITE" id="PS50151">
    <property type="entry name" value="UVR"/>
    <property type="match status" value="1"/>
</dbReference>